<dbReference type="EMBL" id="CP001792">
    <property type="protein sequence ID" value="ACX74957.1"/>
    <property type="molecule type" value="Genomic_DNA"/>
</dbReference>
<evidence type="ECO:0000313" key="3">
    <source>
        <dbReference type="Proteomes" id="UP000000517"/>
    </source>
</evidence>
<name>C9RQX1_FIBSS</name>
<dbReference type="AlphaFoldDB" id="C9RQX1"/>
<proteinExistence type="predicted"/>
<reference evidence="2" key="3">
    <citation type="submission" date="2010-08" db="EMBL/GenBank/DDBJ databases">
        <authorList>
            <person name="Durkin A.S."/>
            <person name="Nelson K.E."/>
            <person name="Morrison M."/>
            <person name="Forsberg C.W."/>
            <person name="Wilson D.B."/>
            <person name="Russell J.B."/>
            <person name="Cann I.K.O."/>
            <person name="Mackie R.I."/>
            <person name="White B.A."/>
        </authorList>
    </citation>
    <scope>NUCLEOTIDE SEQUENCE</scope>
    <source>
        <strain evidence="2">S85</strain>
    </source>
</reference>
<dbReference type="KEGG" id="fsc:FSU_1825"/>
<dbReference type="NCBIfam" id="TIGR02167">
    <property type="entry name" value="Liste_lipo_26"/>
    <property type="match status" value="2"/>
</dbReference>
<reference evidence="1 4" key="1">
    <citation type="submission" date="2009-10" db="EMBL/GenBank/DDBJ databases">
        <title>Complete sequence of Fibrobacter succinogenes subsp. succinogenes S85.</title>
        <authorList>
            <consortium name="US DOE Joint Genome Institute"/>
            <person name="Lucas S."/>
            <person name="Copeland A."/>
            <person name="Lapidus A."/>
            <person name="Glavina del Rio T."/>
            <person name="Tice H."/>
            <person name="Bruce D."/>
            <person name="Goodwin L."/>
            <person name="Pitluck S."/>
            <person name="Chertkov O."/>
            <person name="Detter J.C."/>
            <person name="Han C."/>
            <person name="Tapia R."/>
            <person name="Larimer F."/>
            <person name="Land M."/>
            <person name="Hauser L."/>
            <person name="Kyrpides N."/>
            <person name="Mikhailova N."/>
            <person name="Weimer P.J."/>
            <person name="Stevenson D.M."/>
            <person name="Boyum J."/>
            <person name="Brumm P.I."/>
            <person name="Mead D."/>
        </authorList>
    </citation>
    <scope>NUCLEOTIDE SEQUENCE [LARGE SCALE GENOMIC DNA]</scope>
    <source>
        <strain evidence="4">ATCC 19169 / S85</strain>
        <strain evidence="1">S85</strain>
    </source>
</reference>
<protein>
    <submittedName>
        <fullName evidence="2">Conserved domain protein</fullName>
    </submittedName>
    <submittedName>
        <fullName evidence="1">Lipoprotein</fullName>
    </submittedName>
</protein>
<dbReference type="RefSeq" id="WP_014546059.1">
    <property type="nucleotide sequence ID" value="NC_013410.1"/>
</dbReference>
<reference evidence="3" key="2">
    <citation type="submission" date="2010-08" db="EMBL/GenBank/DDBJ databases">
        <title>Complete sequence of Fibrobacter succinogenes subsp. succinogenes S85.</title>
        <authorList>
            <person name="Durkin A.S."/>
            <person name="Nelson K.E."/>
            <person name="Morrison M."/>
            <person name="Forsberg C.W."/>
            <person name="Wilson D.B."/>
            <person name="Russell J.B."/>
            <person name="Cann I.K.O."/>
            <person name="Mackie R.I."/>
            <person name="White B.A."/>
        </authorList>
    </citation>
    <scope>NUCLEOTIDE SEQUENCE [LARGE SCALE GENOMIC DNA]</scope>
    <source>
        <strain evidence="3">ATCC 19169 / S85</strain>
    </source>
</reference>
<gene>
    <name evidence="1" type="ordered locus">Fisuc_1359</name>
    <name evidence="2" type="ordered locus">FSU_1825</name>
</gene>
<accession>C9RQX1</accession>
<dbReference type="STRING" id="59374.FSU_1825"/>
<dbReference type="KEGG" id="fsu:Fisuc_1359"/>
<dbReference type="Pfam" id="PF03382">
    <property type="entry name" value="DUF285"/>
    <property type="match status" value="2"/>
</dbReference>
<evidence type="ECO:0000313" key="1">
    <source>
        <dbReference type="EMBL" id="ACX74957.1"/>
    </source>
</evidence>
<evidence type="ECO:0000313" key="2">
    <source>
        <dbReference type="EMBL" id="ADL26675.1"/>
    </source>
</evidence>
<keyword evidence="4" id="KW-1185">Reference proteome</keyword>
<organism evidence="2 3">
    <name type="scientific">Fibrobacter succinogenes (strain ATCC 19169 / S85)</name>
    <dbReference type="NCBI Taxonomy" id="59374"/>
    <lineage>
        <taxon>Bacteria</taxon>
        <taxon>Pseudomonadati</taxon>
        <taxon>Fibrobacterota</taxon>
        <taxon>Fibrobacteria</taxon>
        <taxon>Fibrobacterales</taxon>
        <taxon>Fibrobacteraceae</taxon>
        <taxon>Fibrobacter</taxon>
    </lineage>
</organism>
<evidence type="ECO:0000313" key="4">
    <source>
        <dbReference type="Proteomes" id="UP000001497"/>
    </source>
</evidence>
<dbReference type="eggNOG" id="COG2849">
    <property type="taxonomic scope" value="Bacteria"/>
</dbReference>
<sequence>MNQHEKVIARDRDHLLQLIEEAFEEEGENCDLNFIDVSQVTDMHDLFADRGFRGNISEWNVSNVETMAGMFSGDGPILNLDTGKEEERIPFNLDIGNWDVSSVTNMNHMFGGSNFNGDISRWNVSNVETMAGMFRESLFDGDISNWDVSKVRNMAGMFDKSRFTGDISRWNMSNVTNLESMFGSSALEDVGEPPAYYKKEGEVINDNFVFEFVQSYLSNDYKKDLQFIFEKNETAEKWLLRGIDLERVKARNQASASEDPIRNFVFSGVFLFQLLVYIILWDDEVHNERCKRTNEEPYENSFTYDNLVAFLENSGWADFGLDIYKEFTMAYPLCGLVPDGVHEVIDRYGLMKSMRKDCTHRFTLACVFLAMHGVLQTELKKLDIPDDVLERILCLARGYASEMLNRLFYLVQL</sequence>
<dbReference type="Proteomes" id="UP000001497">
    <property type="component" value="Chromosome"/>
</dbReference>
<dbReference type="Proteomes" id="UP000000517">
    <property type="component" value="Chromosome"/>
</dbReference>
<dbReference type="OrthoDB" id="9813840at2"/>
<dbReference type="HOGENOM" id="CLU_665236_0_0_0"/>
<keyword evidence="1" id="KW-0449">Lipoprotein</keyword>
<dbReference type="PATRIC" id="fig|59374.8.peg.1758"/>
<dbReference type="InterPro" id="IPR005046">
    <property type="entry name" value="DUF285"/>
</dbReference>
<dbReference type="InterPro" id="IPR011889">
    <property type="entry name" value="Liste_lipo_26"/>
</dbReference>
<dbReference type="EMBL" id="CP002158">
    <property type="protein sequence ID" value="ADL26675.1"/>
    <property type="molecule type" value="Genomic_DNA"/>
</dbReference>